<feature type="domain" description="PCI" evidence="8">
    <location>
        <begin position="220"/>
        <end position="393"/>
    </location>
</feature>
<dbReference type="InterPro" id="IPR040134">
    <property type="entry name" value="PSMD12/CSN4"/>
</dbReference>
<evidence type="ECO:0000256" key="1">
    <source>
        <dbReference type="ARBA" id="ARBA00004123"/>
    </source>
</evidence>
<dbReference type="InterPro" id="IPR000717">
    <property type="entry name" value="PCI_dom"/>
</dbReference>
<dbReference type="InterPro" id="IPR054559">
    <property type="entry name" value="PSMD12-CSN4-like_N"/>
</dbReference>
<dbReference type="GO" id="GO:0005829">
    <property type="term" value="C:cytosol"/>
    <property type="evidence" value="ECO:0007669"/>
    <property type="project" value="TreeGrafter"/>
</dbReference>
<dbReference type="PANTHER" id="PTHR10855:SF2">
    <property type="entry name" value="COP9 SIGNALOSOME COMPLEX SUBUNIT 4"/>
    <property type="match status" value="1"/>
</dbReference>
<comment type="subcellular location">
    <subcellularLocation>
        <location evidence="2">Cytoplasm</location>
    </subcellularLocation>
    <subcellularLocation>
        <location evidence="1">Nucleus</location>
    </subcellularLocation>
</comment>
<dbReference type="InterPro" id="IPR036388">
    <property type="entry name" value="WH-like_DNA-bd_sf"/>
</dbReference>
<dbReference type="SMART" id="SM00088">
    <property type="entry name" value="PINT"/>
    <property type="match status" value="1"/>
</dbReference>
<dbReference type="AlphaFoldDB" id="A0A2N9GMT3"/>
<evidence type="ECO:0000256" key="7">
    <source>
        <dbReference type="ARBA" id="ARBA00023242"/>
    </source>
</evidence>
<evidence type="ECO:0000256" key="5">
    <source>
        <dbReference type="ARBA" id="ARBA00022490"/>
    </source>
</evidence>
<reference evidence="9" key="1">
    <citation type="submission" date="2018-02" db="EMBL/GenBank/DDBJ databases">
        <authorList>
            <person name="Cohen D.B."/>
            <person name="Kent A.D."/>
        </authorList>
    </citation>
    <scope>NUCLEOTIDE SEQUENCE</scope>
</reference>
<keyword evidence="6" id="KW-0736">Signalosome</keyword>
<evidence type="ECO:0000313" key="9">
    <source>
        <dbReference type="EMBL" id="SPD00641.1"/>
    </source>
</evidence>
<dbReference type="PROSITE" id="PS50250">
    <property type="entry name" value="PCI"/>
    <property type="match status" value="1"/>
</dbReference>
<sequence>MESAFASASAITDQRQKIEQYKHILATVISSNDVVRAKKFIDHVLSDDVPLVVSRQLLQTFAQELGKLEPEAQKEVAHYALAQIQPRVVSFEEQVLIIREKLAELYESEQQWSKAAQMLSGIDLDSVMRVIDDTFRLSKCVQIARLYLEGCLSLRPWREFTCGALRSSGIALITVTLDDDAVNAEAFINKASFLVSNSQHEVLNLQYKVCYARILDLKRKFLEAALRYYGISQIEKRQIGDEEIDEEALEQALSAAVTCTILAAAGPQRSRVLATLYKDERCSKLKIYPILQKVYLERILRKPEIDAFAEELKAHQKALLPDNFTVLDRAMIEHNLLSASKLYTNISFDELGTLLGIDPHKAEKIASRMIYEDRMRGSIDQVEAVIHFEDDTEELQQWDQQIVGLCQALNDVLDSMAKKGLAIPV</sequence>
<dbReference type="EMBL" id="OIVN01002112">
    <property type="protein sequence ID" value="SPD00641.1"/>
    <property type="molecule type" value="Genomic_DNA"/>
</dbReference>
<evidence type="ECO:0000256" key="3">
    <source>
        <dbReference type="ARBA" id="ARBA00010417"/>
    </source>
</evidence>
<organism evidence="9">
    <name type="scientific">Fagus sylvatica</name>
    <name type="common">Beechnut</name>
    <dbReference type="NCBI Taxonomy" id="28930"/>
    <lineage>
        <taxon>Eukaryota</taxon>
        <taxon>Viridiplantae</taxon>
        <taxon>Streptophyta</taxon>
        <taxon>Embryophyta</taxon>
        <taxon>Tracheophyta</taxon>
        <taxon>Spermatophyta</taxon>
        <taxon>Magnoliopsida</taxon>
        <taxon>eudicotyledons</taxon>
        <taxon>Gunneridae</taxon>
        <taxon>Pentapetalae</taxon>
        <taxon>rosids</taxon>
        <taxon>fabids</taxon>
        <taxon>Fagales</taxon>
        <taxon>Fagaceae</taxon>
        <taxon>Fagus</taxon>
    </lineage>
</organism>
<evidence type="ECO:0000259" key="8">
    <source>
        <dbReference type="PROSITE" id="PS50250"/>
    </source>
</evidence>
<gene>
    <name evidence="9" type="ORF">FSB_LOCUS28523</name>
</gene>
<dbReference type="PANTHER" id="PTHR10855">
    <property type="entry name" value="26S PROTEASOME NON-ATPASE REGULATORY SUBUNIT 12/COP9 SIGNALOSOME COMPLEX SUBUNIT 4"/>
    <property type="match status" value="1"/>
</dbReference>
<keyword evidence="7" id="KW-0539">Nucleus</keyword>
<evidence type="ECO:0000256" key="2">
    <source>
        <dbReference type="ARBA" id="ARBA00004496"/>
    </source>
</evidence>
<dbReference type="InterPro" id="IPR036390">
    <property type="entry name" value="WH_DNA-bd_sf"/>
</dbReference>
<protein>
    <recommendedName>
        <fullName evidence="4">COP9 signalosome complex subunit 4</fullName>
    </recommendedName>
</protein>
<keyword evidence="5" id="KW-0963">Cytoplasm</keyword>
<comment type="similarity">
    <text evidence="3">Belongs to the CSN4 family.</text>
</comment>
<proteinExistence type="inferred from homology"/>
<dbReference type="Pfam" id="PF01399">
    <property type="entry name" value="PCI"/>
    <property type="match status" value="1"/>
</dbReference>
<dbReference type="SUPFAM" id="SSF46785">
    <property type="entry name" value="Winged helix' DNA-binding domain"/>
    <property type="match status" value="1"/>
</dbReference>
<dbReference type="Pfam" id="PF22241">
    <property type="entry name" value="PSMD12-CSN4_N"/>
    <property type="match status" value="1"/>
</dbReference>
<evidence type="ECO:0000256" key="6">
    <source>
        <dbReference type="ARBA" id="ARBA00022790"/>
    </source>
</evidence>
<dbReference type="Gene3D" id="1.10.10.10">
    <property type="entry name" value="Winged helix-like DNA-binding domain superfamily/Winged helix DNA-binding domain"/>
    <property type="match status" value="1"/>
</dbReference>
<evidence type="ECO:0000256" key="4">
    <source>
        <dbReference type="ARBA" id="ARBA00014881"/>
    </source>
</evidence>
<dbReference type="GO" id="GO:0008180">
    <property type="term" value="C:COP9 signalosome"/>
    <property type="evidence" value="ECO:0007669"/>
    <property type="project" value="UniProtKB-KW"/>
</dbReference>
<name>A0A2N9GMT3_FAGSY</name>
<dbReference type="FunFam" id="1.10.10.10:FF:000190">
    <property type="entry name" value="COP9 signalosome complex subunit 4"/>
    <property type="match status" value="1"/>
</dbReference>
<accession>A0A2N9GMT3</accession>